<feature type="chain" id="PRO_5004557282" evidence="1">
    <location>
        <begin position="25"/>
        <end position="256"/>
    </location>
</feature>
<evidence type="ECO:0000256" key="1">
    <source>
        <dbReference type="SAM" id="SignalP"/>
    </source>
</evidence>
<dbReference type="RefSeq" id="WP_021257783.1">
    <property type="nucleotide sequence ID" value="NZ_ATMT01000002.1"/>
</dbReference>
<sequence length="256" mass="28556">MERKWTALFALMLIMSVMVSSVCAASDQKDSSHATQIRYSTPKFHLTTDPIKNQELIKSYGTLALNDNISHYLNSQTYSSSDYILLNSFPSQKNSENSNFYGVVRYYKAKDAGKHKVYVLEQVATASGITQNNKSSGISELEWTSYYSSEGGSISLTDYSPQGTTKQSSKNTFNWSINPSVEGISLGSIGGSFQLDEGMLVGKPSTNIFTETWSGSPVVHPANVAQQGASAWFVQNGEEPNLIFYWDWNWTVNYWY</sequence>
<dbReference type="PATRIC" id="fig|1117108.3.peg.172"/>
<proteinExistence type="predicted"/>
<feature type="signal peptide" evidence="1">
    <location>
        <begin position="1"/>
        <end position="24"/>
    </location>
</feature>
<comment type="caution">
    <text evidence="2">The sequence shown here is derived from an EMBL/GenBank/DDBJ whole genome shotgun (WGS) entry which is preliminary data.</text>
</comment>
<evidence type="ECO:0000313" key="2">
    <source>
        <dbReference type="EMBL" id="EPY09164.1"/>
    </source>
</evidence>
<accession>S9SWZ9</accession>
<protein>
    <submittedName>
        <fullName evidence="2">Uncharacterized protein</fullName>
    </submittedName>
</protein>
<gene>
    <name evidence="2" type="ORF">PAALTS15_00850</name>
</gene>
<dbReference type="EMBL" id="ATMT01000002">
    <property type="protein sequence ID" value="EPY09164.1"/>
    <property type="molecule type" value="Genomic_DNA"/>
</dbReference>
<keyword evidence="1" id="KW-0732">Signal</keyword>
<name>S9SWZ9_PAEAL</name>
<evidence type="ECO:0000313" key="3">
    <source>
        <dbReference type="Proteomes" id="UP000015344"/>
    </source>
</evidence>
<dbReference type="AlphaFoldDB" id="S9SWZ9"/>
<dbReference type="Proteomes" id="UP000015344">
    <property type="component" value="Unassembled WGS sequence"/>
</dbReference>
<reference evidence="2 3" key="1">
    <citation type="submission" date="2013-05" db="EMBL/GenBank/DDBJ databases">
        <authorList>
            <person name="Strain E.A."/>
            <person name="Brown E."/>
            <person name="Allard M.W."/>
            <person name="Luo Y.L."/>
        </authorList>
    </citation>
    <scope>NUCLEOTIDE SEQUENCE [LARGE SCALE GENOMIC DNA]</scope>
    <source>
        <strain evidence="2 3">TS-15</strain>
    </source>
</reference>
<organism evidence="2 3">
    <name type="scientific">Paenibacillus alvei TS-15</name>
    <dbReference type="NCBI Taxonomy" id="1117108"/>
    <lineage>
        <taxon>Bacteria</taxon>
        <taxon>Bacillati</taxon>
        <taxon>Bacillota</taxon>
        <taxon>Bacilli</taxon>
        <taxon>Bacillales</taxon>
        <taxon>Paenibacillaceae</taxon>
        <taxon>Paenibacillus</taxon>
    </lineage>
</organism>